<dbReference type="SMART" id="SM00098">
    <property type="entry name" value="alkPPc"/>
    <property type="match status" value="1"/>
</dbReference>
<dbReference type="GO" id="GO:0004035">
    <property type="term" value="F:alkaline phosphatase activity"/>
    <property type="evidence" value="ECO:0007669"/>
    <property type="project" value="UniProtKB-EC"/>
</dbReference>
<feature type="chain" id="PRO_5046427159" evidence="3">
    <location>
        <begin position="22"/>
        <end position="604"/>
    </location>
</feature>
<sequence length="604" mass="66161">MKKLVALLLVVSGLLPNPSKGQENQPAYTIHSHNDYEQTIPFWTAYYAKAGSIEVDIYLEMGQILVGHDKEDLRPERTIQALYLDPIRQQLKQHKGWLGADSSYRVQLLVDIKSPTNPCLDTLIAILKTYPEIIGSRQIQIVLSGNKPPVADFGKYPAFILYDGLPWEKYDPSITNRVPLLSANLRKYTNWNGKGIIPATERAALEKVIRETHQLGKKIRFWNAPDFINAWYELGKLGVDYMNTDHIPELAGFMEKFKNSTFINNQPASSVYQPSYLSDGAKKAPKNIILLIGDGMGLAHIHAGYTANFNKLNLYQFRATGLSLTSSYDSYITDSAPGSTAFSAGIKTNNRAVGVDHTGVAVPLLPVFMKAKGKKTAVITTGDVSDATPADFYAHQSERNSSEAILRDLAKEPIDLLMGAGQSNFPSIISSALPAFKLSETVSALSPTASGKWIVLEERAGKSMLRGRGNWAVEAFNKAIQFLSGSQKGFLLVQEGSQIDNGGHNNHLPTLVAELLDFDQVVKAALEFADKDGETLVIVTADHETGGLTLVNGDPAKGSVSGHFSTNDHTATPVPVFAYGPRSYLFTGIYENTAIHHKIKEALK</sequence>
<dbReference type="InterPro" id="IPR017946">
    <property type="entry name" value="PLC-like_Pdiesterase_TIM-brl"/>
</dbReference>
<dbReference type="InterPro" id="IPR001952">
    <property type="entry name" value="Alkaline_phosphatase"/>
</dbReference>
<keyword evidence="3" id="KW-0732">Signal</keyword>
<dbReference type="SUPFAM" id="SSF51695">
    <property type="entry name" value="PLC-like phosphodiesterases"/>
    <property type="match status" value="1"/>
</dbReference>
<dbReference type="PANTHER" id="PTHR11596:SF5">
    <property type="entry name" value="ALKALINE PHOSPHATASE"/>
    <property type="match status" value="1"/>
</dbReference>
<keyword evidence="1" id="KW-0597">Phosphoprotein</keyword>
<evidence type="ECO:0000256" key="3">
    <source>
        <dbReference type="SAM" id="SignalP"/>
    </source>
</evidence>
<reference evidence="4 5" key="1">
    <citation type="submission" date="2022-01" db="EMBL/GenBank/DDBJ databases">
        <title>Flavihumibacter sp. nov., isolated from sediment of a river.</title>
        <authorList>
            <person name="Liu H."/>
        </authorList>
    </citation>
    <scope>NUCLEOTIDE SEQUENCE [LARGE SCALE GENOMIC DNA]</scope>
    <source>
        <strain evidence="4 5">RY-1</strain>
    </source>
</reference>
<dbReference type="EMBL" id="JAKEVY010000001">
    <property type="protein sequence ID" value="MCF1714111.1"/>
    <property type="molecule type" value="Genomic_DNA"/>
</dbReference>
<dbReference type="InterPro" id="IPR039559">
    <property type="entry name" value="AIM6_PI-PLC-like_dom"/>
</dbReference>
<gene>
    <name evidence="4" type="ORF">L0U88_05680</name>
</gene>
<dbReference type="InterPro" id="IPR017850">
    <property type="entry name" value="Alkaline_phosphatase_core_sf"/>
</dbReference>
<organism evidence="4 5">
    <name type="scientific">Flavihumibacter fluminis</name>
    <dbReference type="NCBI Taxonomy" id="2909236"/>
    <lineage>
        <taxon>Bacteria</taxon>
        <taxon>Pseudomonadati</taxon>
        <taxon>Bacteroidota</taxon>
        <taxon>Chitinophagia</taxon>
        <taxon>Chitinophagales</taxon>
        <taxon>Chitinophagaceae</taxon>
        <taxon>Flavihumibacter</taxon>
    </lineage>
</organism>
<evidence type="ECO:0000256" key="1">
    <source>
        <dbReference type="ARBA" id="ARBA00022553"/>
    </source>
</evidence>
<evidence type="ECO:0000313" key="4">
    <source>
        <dbReference type="EMBL" id="MCF1714111.1"/>
    </source>
</evidence>
<dbReference type="PRINTS" id="PR00113">
    <property type="entry name" value="ALKPHPHTASE"/>
</dbReference>
<dbReference type="CDD" id="cd08577">
    <property type="entry name" value="PI-PLCc_GDPD_SF_unchar3"/>
    <property type="match status" value="1"/>
</dbReference>
<dbReference type="Proteomes" id="UP001200145">
    <property type="component" value="Unassembled WGS sequence"/>
</dbReference>
<dbReference type="PANTHER" id="PTHR11596">
    <property type="entry name" value="ALKALINE PHOSPHATASE"/>
    <property type="match status" value="1"/>
</dbReference>
<proteinExistence type="inferred from homology"/>
<keyword evidence="5" id="KW-1185">Reference proteome</keyword>
<dbReference type="SUPFAM" id="SSF53649">
    <property type="entry name" value="Alkaline phosphatase-like"/>
    <property type="match status" value="1"/>
</dbReference>
<dbReference type="Gene3D" id="3.20.20.190">
    <property type="entry name" value="Phosphatidylinositol (PI) phosphodiesterase"/>
    <property type="match status" value="1"/>
</dbReference>
<dbReference type="RefSeq" id="WP_234864638.1">
    <property type="nucleotide sequence ID" value="NZ_JAKEVY010000001.1"/>
</dbReference>
<dbReference type="CDD" id="cd16012">
    <property type="entry name" value="ALP"/>
    <property type="match status" value="1"/>
</dbReference>
<comment type="similarity">
    <text evidence="2">Belongs to the alkaline phosphatase family.</text>
</comment>
<evidence type="ECO:0000313" key="5">
    <source>
        <dbReference type="Proteomes" id="UP001200145"/>
    </source>
</evidence>
<dbReference type="EC" id="3.1.3.1" evidence="4"/>
<keyword evidence="4" id="KW-0378">Hydrolase</keyword>
<accession>A0ABS9BEG6</accession>
<dbReference type="Gene3D" id="3.40.720.10">
    <property type="entry name" value="Alkaline Phosphatase, subunit A"/>
    <property type="match status" value="1"/>
</dbReference>
<evidence type="ECO:0000256" key="2">
    <source>
        <dbReference type="RuleBase" id="RU003946"/>
    </source>
</evidence>
<feature type="signal peptide" evidence="3">
    <location>
        <begin position="1"/>
        <end position="21"/>
    </location>
</feature>
<comment type="caution">
    <text evidence="4">The sequence shown here is derived from an EMBL/GenBank/DDBJ whole genome shotgun (WGS) entry which is preliminary data.</text>
</comment>
<dbReference type="Pfam" id="PF00245">
    <property type="entry name" value="Alk_phosphatase"/>
    <property type="match status" value="2"/>
</dbReference>
<name>A0ABS9BEG6_9BACT</name>
<protein>
    <submittedName>
        <fullName evidence="4">Alkaline phosphatase</fullName>
        <ecNumber evidence="4">3.1.3.1</ecNumber>
    </submittedName>
</protein>